<sequence length="555" mass="62347">LSSISSVPRRKMFEERKRHRAKRRDQLQAPPLPNALIDSSPLRNGDTFEEYRTQPPQHRYSLRHKGPQGRWSAISSLRDDDQVDVESRRDPLLVYPDRSIRLVPQVSVITHHGHHAVESRGEESVSSDEEHVSSVHQFMMHLQLPSDVTTHLHKGSTPPPRLRRHRLSQSRPLHPPHDLLYDLGTTLFGVEELTDRFPLPSAMATPSRRLDLITGILGVQVDICSLTIEWTSGQRTVLPFLPRAIKDLGVRNVLAQDASSLVVFLDKNTSKTELFKAAREALSLSKSVLVKNFVDSGSFEFTIDNLEEHLMISPRMPVKAQGIKLDDALGLGWVQPRAPPIIERSPSDPWTVWSWGFAYHGGTVTYPHHDADGAGMFIVVTSGVENVVLTRPRHPRKGLSGFLAPACQASSLISWACWIQRPSIFIPEISSCFAWGRHYFNLDTMHLTELSRFMDKTNDVHYGTLETLCRLVIGLTILPKSRTLCGMVAHHASYVTQGTTPRHSETLDVASTIARAILVQFGLNDLEGYQAFLDTTDTFDRGEAVDLHTFLHSLI</sequence>
<dbReference type="EMBL" id="WHUW01000585">
    <property type="protein sequence ID" value="KAF8414349.1"/>
    <property type="molecule type" value="Genomic_DNA"/>
</dbReference>
<evidence type="ECO:0008006" key="4">
    <source>
        <dbReference type="Google" id="ProtNLM"/>
    </source>
</evidence>
<comment type="caution">
    <text evidence="2">The sequence shown here is derived from an EMBL/GenBank/DDBJ whole genome shotgun (WGS) entry which is preliminary data.</text>
</comment>
<proteinExistence type="predicted"/>
<dbReference type="AlphaFoldDB" id="A0AAD4G513"/>
<dbReference type="Proteomes" id="UP001194468">
    <property type="component" value="Unassembled WGS sequence"/>
</dbReference>
<feature type="region of interest" description="Disordered" evidence="1">
    <location>
        <begin position="1"/>
        <end position="72"/>
    </location>
</feature>
<accession>A0AAD4G513</accession>
<evidence type="ECO:0000313" key="2">
    <source>
        <dbReference type="EMBL" id="KAF8414349.1"/>
    </source>
</evidence>
<protein>
    <recommendedName>
        <fullName evidence="4">JmjC domain-containing protein</fullName>
    </recommendedName>
</protein>
<organism evidence="2 3">
    <name type="scientific">Boletus edulis BED1</name>
    <dbReference type="NCBI Taxonomy" id="1328754"/>
    <lineage>
        <taxon>Eukaryota</taxon>
        <taxon>Fungi</taxon>
        <taxon>Dikarya</taxon>
        <taxon>Basidiomycota</taxon>
        <taxon>Agaricomycotina</taxon>
        <taxon>Agaricomycetes</taxon>
        <taxon>Agaricomycetidae</taxon>
        <taxon>Boletales</taxon>
        <taxon>Boletineae</taxon>
        <taxon>Boletaceae</taxon>
        <taxon>Boletoideae</taxon>
        <taxon>Boletus</taxon>
    </lineage>
</organism>
<reference evidence="2" key="2">
    <citation type="journal article" date="2020" name="Nat. Commun.">
        <title>Large-scale genome sequencing of mycorrhizal fungi provides insights into the early evolution of symbiotic traits.</title>
        <authorList>
            <person name="Miyauchi S."/>
            <person name="Kiss E."/>
            <person name="Kuo A."/>
            <person name="Drula E."/>
            <person name="Kohler A."/>
            <person name="Sanchez-Garcia M."/>
            <person name="Morin E."/>
            <person name="Andreopoulos B."/>
            <person name="Barry K.W."/>
            <person name="Bonito G."/>
            <person name="Buee M."/>
            <person name="Carver A."/>
            <person name="Chen C."/>
            <person name="Cichocki N."/>
            <person name="Clum A."/>
            <person name="Culley D."/>
            <person name="Crous P.W."/>
            <person name="Fauchery L."/>
            <person name="Girlanda M."/>
            <person name="Hayes R.D."/>
            <person name="Keri Z."/>
            <person name="LaButti K."/>
            <person name="Lipzen A."/>
            <person name="Lombard V."/>
            <person name="Magnuson J."/>
            <person name="Maillard F."/>
            <person name="Murat C."/>
            <person name="Nolan M."/>
            <person name="Ohm R.A."/>
            <person name="Pangilinan J."/>
            <person name="Pereira M.F."/>
            <person name="Perotto S."/>
            <person name="Peter M."/>
            <person name="Pfister S."/>
            <person name="Riley R."/>
            <person name="Sitrit Y."/>
            <person name="Stielow J.B."/>
            <person name="Szollosi G."/>
            <person name="Zifcakova L."/>
            <person name="Stursova M."/>
            <person name="Spatafora J.W."/>
            <person name="Tedersoo L."/>
            <person name="Vaario L.M."/>
            <person name="Yamada A."/>
            <person name="Yan M."/>
            <person name="Wang P."/>
            <person name="Xu J."/>
            <person name="Bruns T."/>
            <person name="Baldrian P."/>
            <person name="Vilgalys R."/>
            <person name="Dunand C."/>
            <person name="Henrissat B."/>
            <person name="Grigoriev I.V."/>
            <person name="Hibbett D."/>
            <person name="Nagy L.G."/>
            <person name="Martin F.M."/>
        </authorList>
    </citation>
    <scope>NUCLEOTIDE SEQUENCE</scope>
    <source>
        <strain evidence="2">BED1</strain>
    </source>
</reference>
<evidence type="ECO:0000313" key="3">
    <source>
        <dbReference type="Proteomes" id="UP001194468"/>
    </source>
</evidence>
<reference evidence="2" key="1">
    <citation type="submission" date="2019-10" db="EMBL/GenBank/DDBJ databases">
        <authorList>
            <consortium name="DOE Joint Genome Institute"/>
            <person name="Kuo A."/>
            <person name="Miyauchi S."/>
            <person name="Kiss E."/>
            <person name="Drula E."/>
            <person name="Kohler A."/>
            <person name="Sanchez-Garcia M."/>
            <person name="Andreopoulos B."/>
            <person name="Barry K.W."/>
            <person name="Bonito G."/>
            <person name="Buee M."/>
            <person name="Carver A."/>
            <person name="Chen C."/>
            <person name="Cichocki N."/>
            <person name="Clum A."/>
            <person name="Culley D."/>
            <person name="Crous P.W."/>
            <person name="Fauchery L."/>
            <person name="Girlanda M."/>
            <person name="Hayes R."/>
            <person name="Keri Z."/>
            <person name="LaButti K."/>
            <person name="Lipzen A."/>
            <person name="Lombard V."/>
            <person name="Magnuson J."/>
            <person name="Maillard F."/>
            <person name="Morin E."/>
            <person name="Murat C."/>
            <person name="Nolan M."/>
            <person name="Ohm R."/>
            <person name="Pangilinan J."/>
            <person name="Pereira M."/>
            <person name="Perotto S."/>
            <person name="Peter M."/>
            <person name="Riley R."/>
            <person name="Sitrit Y."/>
            <person name="Stielow B."/>
            <person name="Szollosi G."/>
            <person name="Zifcakova L."/>
            <person name="Stursova M."/>
            <person name="Spatafora J.W."/>
            <person name="Tedersoo L."/>
            <person name="Vaario L.-M."/>
            <person name="Yamada A."/>
            <person name="Yan M."/>
            <person name="Wang P."/>
            <person name="Xu J."/>
            <person name="Bruns T."/>
            <person name="Baldrian P."/>
            <person name="Vilgalys R."/>
            <person name="Henrissat B."/>
            <person name="Grigoriev I.V."/>
            <person name="Hibbett D."/>
            <person name="Nagy L.G."/>
            <person name="Martin F.M."/>
        </authorList>
    </citation>
    <scope>NUCLEOTIDE SEQUENCE</scope>
    <source>
        <strain evidence="2">BED1</strain>
    </source>
</reference>
<evidence type="ECO:0000256" key="1">
    <source>
        <dbReference type="SAM" id="MobiDB-lite"/>
    </source>
</evidence>
<gene>
    <name evidence="2" type="ORF">L210DRAFT_3514070</name>
</gene>
<name>A0AAD4G513_BOLED</name>
<feature type="non-terminal residue" evidence="2">
    <location>
        <position position="555"/>
    </location>
</feature>
<keyword evidence="3" id="KW-1185">Reference proteome</keyword>